<evidence type="ECO:0000256" key="1">
    <source>
        <dbReference type="ARBA" id="ARBA00023125"/>
    </source>
</evidence>
<dbReference type="RefSeq" id="WP_053796227.1">
    <property type="nucleotide sequence ID" value="NZ_JXCZ01000007.1"/>
</dbReference>
<dbReference type="Pfam" id="PF13411">
    <property type="entry name" value="MerR_1"/>
    <property type="match status" value="1"/>
</dbReference>
<dbReference type="Gene3D" id="1.10.1660.10">
    <property type="match status" value="1"/>
</dbReference>
<dbReference type="Proteomes" id="UP000037749">
    <property type="component" value="Unassembled WGS sequence"/>
</dbReference>
<dbReference type="GO" id="GO:0003700">
    <property type="term" value="F:DNA-binding transcription factor activity"/>
    <property type="evidence" value="ECO:0007669"/>
    <property type="project" value="InterPro"/>
</dbReference>
<dbReference type="AlphaFoldDB" id="A0A0M9DE94"/>
<comment type="caution">
    <text evidence="3">The sequence shown here is derived from an EMBL/GenBank/DDBJ whole genome shotgun (WGS) entry which is preliminary data.</text>
</comment>
<dbReference type="InterPro" id="IPR009061">
    <property type="entry name" value="DNA-bd_dom_put_sf"/>
</dbReference>
<dbReference type="InterPro" id="IPR000551">
    <property type="entry name" value="MerR-type_HTH_dom"/>
</dbReference>
<dbReference type="SMART" id="SM00422">
    <property type="entry name" value="HTH_MERR"/>
    <property type="match status" value="1"/>
</dbReference>
<keyword evidence="1" id="KW-0238">DNA-binding</keyword>
<evidence type="ECO:0000313" key="3">
    <source>
        <dbReference type="EMBL" id="KOY79662.1"/>
    </source>
</evidence>
<dbReference type="SUPFAM" id="SSF46955">
    <property type="entry name" value="Putative DNA-binding domain"/>
    <property type="match status" value="1"/>
</dbReference>
<organism evidence="3 4">
    <name type="scientific">Apilactobacillus kunkeei</name>
    <dbReference type="NCBI Taxonomy" id="148814"/>
    <lineage>
        <taxon>Bacteria</taxon>
        <taxon>Bacillati</taxon>
        <taxon>Bacillota</taxon>
        <taxon>Bacilli</taxon>
        <taxon>Lactobacillales</taxon>
        <taxon>Lactobacillaceae</taxon>
        <taxon>Apilactobacillus</taxon>
    </lineage>
</organism>
<dbReference type="CDD" id="cd01105">
    <property type="entry name" value="HTH_GlnR-like"/>
    <property type="match status" value="1"/>
</dbReference>
<evidence type="ECO:0000259" key="2">
    <source>
        <dbReference type="PROSITE" id="PS50937"/>
    </source>
</evidence>
<dbReference type="GO" id="GO:0003677">
    <property type="term" value="F:DNA binding"/>
    <property type="evidence" value="ECO:0007669"/>
    <property type="project" value="UniProtKB-KW"/>
</dbReference>
<dbReference type="PROSITE" id="PS50937">
    <property type="entry name" value="HTH_MERR_2"/>
    <property type="match status" value="1"/>
</dbReference>
<dbReference type="EMBL" id="JXCZ01000007">
    <property type="protein sequence ID" value="KOY79662.1"/>
    <property type="molecule type" value="Genomic_DNA"/>
</dbReference>
<dbReference type="PANTHER" id="PTHR30204">
    <property type="entry name" value="REDOX-CYCLING DRUG-SENSING TRANSCRIPTIONAL ACTIVATOR SOXR"/>
    <property type="match status" value="1"/>
</dbReference>
<dbReference type="InterPro" id="IPR047057">
    <property type="entry name" value="MerR_fam"/>
</dbReference>
<dbReference type="PANTHER" id="PTHR30204:SF15">
    <property type="entry name" value="BLL5018 PROTEIN"/>
    <property type="match status" value="1"/>
</dbReference>
<gene>
    <name evidence="3" type="ORF">RZ72_07180</name>
</gene>
<reference evidence="3 4" key="1">
    <citation type="journal article" date="2015" name="Genome Biol. Evol.">
        <title>Functionally Structured Genomes in Lactobacillus kunkeei Colonizing the Honey Crop and Food Products of Honeybees and Stingless Bees.</title>
        <authorList>
            <person name="Tamarit D."/>
            <person name="Ellegaard K.M."/>
            <person name="Wikander J."/>
            <person name="Olofsson T."/>
            <person name="Vasquez A."/>
            <person name="Andersson S.G."/>
        </authorList>
    </citation>
    <scope>NUCLEOTIDE SEQUENCE [LARGE SCALE GENOMIC DNA]</scope>
    <source>
        <strain evidence="3 4">LAla</strain>
    </source>
</reference>
<proteinExistence type="predicted"/>
<accession>A0A0M9DE94</accession>
<name>A0A0M9DE94_9LACO</name>
<feature type="domain" description="HTH merR-type" evidence="2">
    <location>
        <begin position="18"/>
        <end position="87"/>
    </location>
</feature>
<protein>
    <submittedName>
        <fullName evidence="3">Putative transcriptional regulator, MerR family</fullName>
    </submittedName>
</protein>
<evidence type="ECO:0000313" key="4">
    <source>
        <dbReference type="Proteomes" id="UP000037749"/>
    </source>
</evidence>
<dbReference type="PATRIC" id="fig|148814.9.peg.222"/>
<sequence>MSGLKKLFPEKIDLNRLIFKIGEVSKMMDVSTRQLRYWEQKGYITSIRDDKSRSRVFNMENLNKVTLIKHYLDKGFTLTAANATASENIAKMRYLRRFMMNAFEDVETIDGQPVVNLGYFNEEKTSILYASVDQNDEIKYRVVDIKKKDK</sequence>